<proteinExistence type="predicted"/>
<comment type="caution">
    <text evidence="2">The sequence shown here is derived from an EMBL/GenBank/DDBJ whole genome shotgun (WGS) entry which is preliminary data.</text>
</comment>
<name>A0A5N5ECN7_9ACTN</name>
<accession>A0A5N5ECN7</accession>
<dbReference type="Proteomes" id="UP000326907">
    <property type="component" value="Unassembled WGS sequence"/>
</dbReference>
<organism evidence="2 3">
    <name type="scientific">Streptomyces arboris</name>
    <dbReference type="NCBI Taxonomy" id="2600619"/>
    <lineage>
        <taxon>Bacteria</taxon>
        <taxon>Bacillati</taxon>
        <taxon>Actinomycetota</taxon>
        <taxon>Actinomycetes</taxon>
        <taxon>Kitasatosporales</taxon>
        <taxon>Streptomycetaceae</taxon>
        <taxon>Streptomyces</taxon>
    </lineage>
</organism>
<evidence type="ECO:0000313" key="3">
    <source>
        <dbReference type="Proteomes" id="UP000326907"/>
    </source>
</evidence>
<feature type="region of interest" description="Disordered" evidence="1">
    <location>
        <begin position="39"/>
        <end position="66"/>
    </location>
</feature>
<reference evidence="2 3" key="1">
    <citation type="submission" date="2019-09" db="EMBL/GenBank/DDBJ databases">
        <authorList>
            <person name="Liu P."/>
        </authorList>
    </citation>
    <scope>NUCLEOTIDE SEQUENCE [LARGE SCALE GENOMIC DNA]</scope>
    <source>
        <strain evidence="2 3">TRM68085</strain>
    </source>
</reference>
<sequence>MTQYDFPQDLRDAQLALHQTQSEFQQYAKTLPWSAEPMAGWEGDKQLHSGYRSSKPDSPGYTDEQRQQVAAYRARLLELSTQVVTHSFWETLKGNDLFAARMQLKHVHDTPEPQGEAAA</sequence>
<dbReference type="RefSeq" id="WP_151514056.1">
    <property type="nucleotide sequence ID" value="NZ_JBMOST010000034.1"/>
</dbReference>
<protein>
    <submittedName>
        <fullName evidence="2">Uncharacterized protein</fullName>
    </submittedName>
</protein>
<evidence type="ECO:0000256" key="1">
    <source>
        <dbReference type="SAM" id="MobiDB-lite"/>
    </source>
</evidence>
<gene>
    <name evidence="2" type="ORF">F5983_36555</name>
</gene>
<keyword evidence="3" id="KW-1185">Reference proteome</keyword>
<dbReference type="EMBL" id="VYUA01000079">
    <property type="protein sequence ID" value="KAB2587673.1"/>
    <property type="molecule type" value="Genomic_DNA"/>
</dbReference>
<dbReference type="AlphaFoldDB" id="A0A5N5ECN7"/>
<evidence type="ECO:0000313" key="2">
    <source>
        <dbReference type="EMBL" id="KAB2587673.1"/>
    </source>
</evidence>